<keyword evidence="4" id="KW-0211">Defensin</keyword>
<dbReference type="Ensembl" id="ENSSVLT00005007318.1">
    <property type="protein sequence ID" value="ENSSVLP00005006565.1"/>
    <property type="gene ID" value="ENSSVLG00005005346.1"/>
</dbReference>
<evidence type="ECO:0000256" key="2">
    <source>
        <dbReference type="ARBA" id="ARBA00022525"/>
    </source>
</evidence>
<keyword evidence="3" id="KW-0929">Antimicrobial</keyword>
<evidence type="ECO:0000256" key="6">
    <source>
        <dbReference type="ARBA" id="ARBA00023157"/>
    </source>
</evidence>
<dbReference type="SUPFAM" id="SSF57392">
    <property type="entry name" value="Defensin-like"/>
    <property type="match status" value="1"/>
</dbReference>
<name>A0A8D2AVT4_SCIVU</name>
<evidence type="ECO:0000313" key="9">
    <source>
        <dbReference type="Ensembl" id="ENSSVLP00005006565.1"/>
    </source>
</evidence>
<dbReference type="InterPro" id="IPR001855">
    <property type="entry name" value="Defensin_beta-like"/>
</dbReference>
<dbReference type="GeneTree" id="ENSGT01010000229545"/>
<evidence type="ECO:0000256" key="4">
    <source>
        <dbReference type="ARBA" id="ARBA00022940"/>
    </source>
</evidence>
<dbReference type="FunFam" id="3.10.360.10:FF:000001">
    <property type="entry name" value="Beta-defensin 1"/>
    <property type="match status" value="1"/>
</dbReference>
<dbReference type="Pfam" id="PF00711">
    <property type="entry name" value="Defensin_beta"/>
    <property type="match status" value="1"/>
</dbReference>
<dbReference type="GO" id="GO:0042742">
    <property type="term" value="P:defense response to bacterium"/>
    <property type="evidence" value="ECO:0007669"/>
    <property type="project" value="UniProtKB-KW"/>
</dbReference>
<evidence type="ECO:0000256" key="1">
    <source>
        <dbReference type="ARBA" id="ARBA00004613"/>
    </source>
</evidence>
<comment type="subcellular location">
    <subcellularLocation>
        <location evidence="1">Secreted</location>
    </subcellularLocation>
</comment>
<accession>A0A8D2AVT4</accession>
<dbReference type="Proteomes" id="UP000694564">
    <property type="component" value="Chromosome 5"/>
</dbReference>
<protein>
    <recommendedName>
        <fullName evidence="8">Beta-defensin-like domain-containing protein</fullName>
    </recommendedName>
</protein>
<dbReference type="OrthoDB" id="9714396at2759"/>
<sequence length="83" mass="9474">GCHPFLHLVLLFLSESSRSGPGGSHISTRAFLLSDTDTPPSLPRWCHESKGFCMQLKCPITWEEIGRCDLLTQKCCRRRWERG</sequence>
<dbReference type="GO" id="GO:0005576">
    <property type="term" value="C:extracellular region"/>
    <property type="evidence" value="ECO:0007669"/>
    <property type="project" value="UniProtKB-SubCell"/>
</dbReference>
<organism evidence="9 10">
    <name type="scientific">Sciurus vulgaris</name>
    <name type="common">Eurasian red squirrel</name>
    <dbReference type="NCBI Taxonomy" id="55149"/>
    <lineage>
        <taxon>Eukaryota</taxon>
        <taxon>Metazoa</taxon>
        <taxon>Chordata</taxon>
        <taxon>Craniata</taxon>
        <taxon>Vertebrata</taxon>
        <taxon>Euteleostomi</taxon>
        <taxon>Mammalia</taxon>
        <taxon>Eutheria</taxon>
        <taxon>Euarchontoglires</taxon>
        <taxon>Glires</taxon>
        <taxon>Rodentia</taxon>
        <taxon>Sciuromorpha</taxon>
        <taxon>Sciuridae</taxon>
        <taxon>Sciurinae</taxon>
        <taxon>Sciurini</taxon>
        <taxon>Sciurus</taxon>
    </lineage>
</organism>
<evidence type="ECO:0000313" key="10">
    <source>
        <dbReference type="Proteomes" id="UP000694564"/>
    </source>
</evidence>
<keyword evidence="10" id="KW-1185">Reference proteome</keyword>
<dbReference type="Gene3D" id="3.10.360.10">
    <property type="entry name" value="Antimicrobial Peptide, Beta-defensin 2, Chain A"/>
    <property type="match status" value="1"/>
</dbReference>
<evidence type="ECO:0000259" key="8">
    <source>
        <dbReference type="Pfam" id="PF00711"/>
    </source>
</evidence>
<reference evidence="9" key="1">
    <citation type="submission" date="2025-08" db="UniProtKB">
        <authorList>
            <consortium name="Ensembl"/>
        </authorList>
    </citation>
    <scope>IDENTIFICATION</scope>
</reference>
<reference evidence="9" key="2">
    <citation type="submission" date="2025-09" db="UniProtKB">
        <authorList>
            <consortium name="Ensembl"/>
        </authorList>
    </citation>
    <scope>IDENTIFICATION</scope>
</reference>
<feature type="signal peptide" evidence="7">
    <location>
        <begin position="1"/>
        <end position="19"/>
    </location>
</feature>
<dbReference type="AlphaFoldDB" id="A0A8D2AVT4"/>
<evidence type="ECO:0000256" key="5">
    <source>
        <dbReference type="ARBA" id="ARBA00023022"/>
    </source>
</evidence>
<proteinExistence type="predicted"/>
<evidence type="ECO:0000256" key="3">
    <source>
        <dbReference type="ARBA" id="ARBA00022529"/>
    </source>
</evidence>
<feature type="domain" description="Beta-defensin-like" evidence="8">
    <location>
        <begin position="46"/>
        <end position="77"/>
    </location>
</feature>
<feature type="chain" id="PRO_5034217053" description="Beta-defensin-like domain-containing protein" evidence="7">
    <location>
        <begin position="20"/>
        <end position="83"/>
    </location>
</feature>
<keyword evidence="7" id="KW-0732">Signal</keyword>
<keyword evidence="6" id="KW-1015">Disulfide bond</keyword>
<keyword evidence="2" id="KW-0964">Secreted</keyword>
<evidence type="ECO:0000256" key="7">
    <source>
        <dbReference type="SAM" id="SignalP"/>
    </source>
</evidence>
<keyword evidence="5" id="KW-0044">Antibiotic</keyword>